<feature type="compositionally biased region" description="Polar residues" evidence="2">
    <location>
        <begin position="11"/>
        <end position="22"/>
    </location>
</feature>
<organism evidence="3 4">
    <name type="scientific">Bursaphelenchus okinawaensis</name>
    <dbReference type="NCBI Taxonomy" id="465554"/>
    <lineage>
        <taxon>Eukaryota</taxon>
        <taxon>Metazoa</taxon>
        <taxon>Ecdysozoa</taxon>
        <taxon>Nematoda</taxon>
        <taxon>Chromadorea</taxon>
        <taxon>Rhabditida</taxon>
        <taxon>Tylenchina</taxon>
        <taxon>Tylenchomorpha</taxon>
        <taxon>Aphelenchoidea</taxon>
        <taxon>Aphelenchoididae</taxon>
        <taxon>Bursaphelenchus</taxon>
    </lineage>
</organism>
<evidence type="ECO:0000313" key="4">
    <source>
        <dbReference type="Proteomes" id="UP000614601"/>
    </source>
</evidence>
<evidence type="ECO:0000256" key="2">
    <source>
        <dbReference type="SAM" id="MobiDB-lite"/>
    </source>
</evidence>
<dbReference type="Proteomes" id="UP000614601">
    <property type="component" value="Unassembled WGS sequence"/>
</dbReference>
<feature type="region of interest" description="Disordered" evidence="2">
    <location>
        <begin position="1"/>
        <end position="28"/>
    </location>
</feature>
<evidence type="ECO:0008006" key="5">
    <source>
        <dbReference type="Google" id="ProtNLM"/>
    </source>
</evidence>
<evidence type="ECO:0000256" key="1">
    <source>
        <dbReference type="SAM" id="Coils"/>
    </source>
</evidence>
<evidence type="ECO:0000313" key="3">
    <source>
        <dbReference type="EMBL" id="CAD5215860.1"/>
    </source>
</evidence>
<keyword evidence="1" id="KW-0175">Coiled coil</keyword>
<protein>
    <recommendedName>
        <fullName evidence="5">GRIP domain-containing protein</fullName>
    </recommendedName>
</protein>
<feature type="compositionally biased region" description="Basic and acidic residues" evidence="2">
    <location>
        <begin position="90"/>
        <end position="100"/>
    </location>
</feature>
<proteinExistence type="predicted"/>
<feature type="coiled-coil region" evidence="1">
    <location>
        <begin position="192"/>
        <end position="419"/>
    </location>
</feature>
<reference evidence="3" key="1">
    <citation type="submission" date="2020-09" db="EMBL/GenBank/DDBJ databases">
        <authorList>
            <person name="Kikuchi T."/>
        </authorList>
    </citation>
    <scope>NUCLEOTIDE SEQUENCE</scope>
    <source>
        <strain evidence="3">SH1</strain>
    </source>
</reference>
<keyword evidence="4" id="KW-1185">Reference proteome</keyword>
<name>A0A811KJC4_9BILA</name>
<dbReference type="Proteomes" id="UP000783686">
    <property type="component" value="Unassembled WGS sequence"/>
</dbReference>
<feature type="region of interest" description="Disordered" evidence="2">
    <location>
        <begin position="90"/>
        <end position="111"/>
    </location>
</feature>
<dbReference type="AlphaFoldDB" id="A0A811KJC4"/>
<dbReference type="OrthoDB" id="425925at2759"/>
<dbReference type="EMBL" id="CAJFCW020000003">
    <property type="protein sequence ID" value="CAG9104916.1"/>
    <property type="molecule type" value="Genomic_DNA"/>
</dbReference>
<comment type="caution">
    <text evidence="3">The sequence shown here is derived from an EMBL/GenBank/DDBJ whole genome shotgun (WGS) entry which is preliminary data.</text>
</comment>
<accession>A0A811KJC4</accession>
<dbReference type="EMBL" id="CAJFDH010000003">
    <property type="protein sequence ID" value="CAD5215860.1"/>
    <property type="molecule type" value="Genomic_DNA"/>
</dbReference>
<sequence>MEKYKDGSDAAQVQSEESNEQQKIIENERFKSAELEMRLKSAEGLLNQQKKNFESITTELEQQLDQVNLAFSESRDKLRESESLIQTLRNEKEELEKQKSEPVNLPTTDEPNQLQSQRINELEHLIRNMENEHSNDKTKLDQLEKKGLESYMLIRDLSERLREEHGIEVEGTDSDDVNYKIRNLVFSCKGLIVTLNEKIRYQENQFIELQNNMVDVKQKMEQNSNQLLHLHEENQYLRSQFNIAQDSVEELTAAKNSLQDELKKAKDDLRTIISERKNLEENTVEAELFKLHATSKIEKKQAELEEQVALLEKQKSDMEQNKKMMDQWVGENEMLKKTMIGLNETIRDLQSAYVETDGKLKLERMEYDNKIRELERKLNVNEAEAAKYREAMKELEEKNSQLENTVADLKMELEEFEKGNANPPPPPEPTVEIKQQYKMIESGFAVPPVVRQFIISAITCDANKREESSLLLANIIGCTQEEKNQIEECFQNRGLWGLLRGSSSKGPQNIKELSSKFIEFLEKETTQPMGVANVDNSEPIRIDHDIQPVATSSNSDLKAIVSEK</sequence>
<gene>
    <name evidence="3" type="ORF">BOKJ2_LOCUS6304</name>
</gene>